<dbReference type="GO" id="GO:0051537">
    <property type="term" value="F:2 iron, 2 sulfur cluster binding"/>
    <property type="evidence" value="ECO:0007669"/>
    <property type="project" value="UniProtKB-KW"/>
</dbReference>
<evidence type="ECO:0000256" key="2">
    <source>
        <dbReference type="ARBA" id="ARBA00022723"/>
    </source>
</evidence>
<evidence type="ECO:0000313" key="8">
    <source>
        <dbReference type="Proteomes" id="UP000002931"/>
    </source>
</evidence>
<sequence>MVKAFVLPVKPCNHCAANDRQGGIMISQQLNDTITRVGPGTPAGEVLRRYWQPAALSDELAGKRPVVPVTLLGEELVLFRDSEGELGLIDRHCPHRGSDLCYGRLEDNGLRCPFHGWHFDRTGQCVEQPGEPEGSKMHEQIKTTSYPVEERNGIVFAYMGPGDPPPFPNFDCFRAPDSHVFAFKGLWECNWLQALEVGIDPAHASFLHRFLEDEDPSDGYGKQFRDKAANTEIPMTQLLRDYPRPEIEVEETDYGMRVIALRHLDDGRTHVRVTNQIFPEAITIPMSREMIITQWHVPVDDETCYWYSMFTSFGDPVNKELMREQRLAEHRLPDYAPLKNKRNQYGYNADEQDRLTYTGMGLDINVHDQWAVESMGRIQDRTKEHLGKTDKAIIANRRRLRAAIKALEEGNEDALPMKNGTDVAAMTGPLANDTISNDGDWVRAYTEGDAARRAACTGWDAKVG</sequence>
<dbReference type="EMBL" id="AAMT01000028">
    <property type="protein sequence ID" value="EAQ10678.1"/>
    <property type="molecule type" value="Genomic_DNA"/>
</dbReference>
<dbReference type="PROSITE" id="PS51296">
    <property type="entry name" value="RIESKE"/>
    <property type="match status" value="1"/>
</dbReference>
<dbReference type="eggNOG" id="COG4638">
    <property type="taxonomic scope" value="Bacteria"/>
</dbReference>
<dbReference type="InterPro" id="IPR050584">
    <property type="entry name" value="Cholesterol_7-desaturase"/>
</dbReference>
<dbReference type="PANTHER" id="PTHR21266:SF59">
    <property type="entry name" value="BLR4922 PROTEIN"/>
    <property type="match status" value="1"/>
</dbReference>
<proteinExistence type="predicted"/>
<evidence type="ECO:0000313" key="7">
    <source>
        <dbReference type="EMBL" id="EAQ10678.1"/>
    </source>
</evidence>
<dbReference type="HOGENOM" id="CLU_039484_2_1_5"/>
<protein>
    <submittedName>
        <fullName evidence="7">Possible phthalate dioxygenase</fullName>
    </submittedName>
</protein>
<accession>A3VM48</accession>
<dbReference type="CDD" id="cd03479">
    <property type="entry name" value="Rieske_RO_Alpha_PhDO_like"/>
    <property type="match status" value="1"/>
</dbReference>
<keyword evidence="3" id="KW-0560">Oxidoreductase</keyword>
<reference evidence="7 8" key="1">
    <citation type="journal article" date="2010" name="J. Bacteriol.">
        <title>Genome sequences of Pelagibaca bermudensis HTCC2601T and Maritimibacter alkaliphilus HTCC2654T, the type strains of two marine Roseobacter genera.</title>
        <authorList>
            <person name="Thrash J.C."/>
            <person name="Cho J.C."/>
            <person name="Ferriera S."/>
            <person name="Johnson J."/>
            <person name="Vergin K.L."/>
            <person name="Giovannoni S.J."/>
        </authorList>
    </citation>
    <scope>NUCLEOTIDE SEQUENCE [LARGE SCALE GENOMIC DNA]</scope>
    <source>
        <strain evidence="7 8">HTCC2654</strain>
    </source>
</reference>
<keyword evidence="4" id="KW-0408">Iron</keyword>
<dbReference type="Gene3D" id="2.102.10.10">
    <property type="entry name" value="Rieske [2Fe-2S] iron-sulphur domain"/>
    <property type="match status" value="1"/>
</dbReference>
<dbReference type="InterPro" id="IPR045623">
    <property type="entry name" value="LigXa_C"/>
</dbReference>
<dbReference type="Pfam" id="PF19301">
    <property type="entry name" value="LigXa_C"/>
    <property type="match status" value="1"/>
</dbReference>
<dbReference type="SUPFAM" id="SSF50022">
    <property type="entry name" value="ISP domain"/>
    <property type="match status" value="1"/>
</dbReference>
<evidence type="ECO:0000256" key="1">
    <source>
        <dbReference type="ARBA" id="ARBA00022714"/>
    </source>
</evidence>
<evidence type="ECO:0000256" key="4">
    <source>
        <dbReference type="ARBA" id="ARBA00023004"/>
    </source>
</evidence>
<evidence type="ECO:0000256" key="3">
    <source>
        <dbReference type="ARBA" id="ARBA00023002"/>
    </source>
</evidence>
<keyword evidence="8" id="KW-1185">Reference proteome</keyword>
<comment type="caution">
    <text evidence="7">The sequence shown here is derived from an EMBL/GenBank/DDBJ whole genome shotgun (WGS) entry which is preliminary data.</text>
</comment>
<dbReference type="STRING" id="314271.RB2654_06207"/>
<dbReference type="CDD" id="cd08878">
    <property type="entry name" value="RHO_alpha_C_DMO-like"/>
    <property type="match status" value="1"/>
</dbReference>
<dbReference type="InterPro" id="IPR036922">
    <property type="entry name" value="Rieske_2Fe-2S_sf"/>
</dbReference>
<dbReference type="InterPro" id="IPR017941">
    <property type="entry name" value="Rieske_2Fe-2S"/>
</dbReference>
<name>A3VM48_9RHOB</name>
<evidence type="ECO:0000259" key="6">
    <source>
        <dbReference type="PROSITE" id="PS51296"/>
    </source>
</evidence>
<dbReference type="AlphaFoldDB" id="A3VM48"/>
<dbReference type="Proteomes" id="UP000002931">
    <property type="component" value="Unassembled WGS sequence"/>
</dbReference>
<dbReference type="GO" id="GO:0046872">
    <property type="term" value="F:metal ion binding"/>
    <property type="evidence" value="ECO:0007669"/>
    <property type="project" value="UniProtKB-KW"/>
</dbReference>
<keyword evidence="1" id="KW-0001">2Fe-2S</keyword>
<evidence type="ECO:0000256" key="5">
    <source>
        <dbReference type="ARBA" id="ARBA00023014"/>
    </source>
</evidence>
<dbReference type="GO" id="GO:0051213">
    <property type="term" value="F:dioxygenase activity"/>
    <property type="evidence" value="ECO:0007669"/>
    <property type="project" value="UniProtKB-KW"/>
</dbReference>
<dbReference type="SUPFAM" id="SSF55961">
    <property type="entry name" value="Bet v1-like"/>
    <property type="match status" value="1"/>
</dbReference>
<keyword evidence="5" id="KW-0411">Iron-sulfur</keyword>
<organism evidence="7 8">
    <name type="scientific">Maritimibacter alkaliphilus HTCC2654</name>
    <dbReference type="NCBI Taxonomy" id="314271"/>
    <lineage>
        <taxon>Bacteria</taxon>
        <taxon>Pseudomonadati</taxon>
        <taxon>Pseudomonadota</taxon>
        <taxon>Alphaproteobacteria</taxon>
        <taxon>Rhodobacterales</taxon>
        <taxon>Roseobacteraceae</taxon>
        <taxon>Maritimibacter</taxon>
    </lineage>
</organism>
<keyword evidence="2" id="KW-0479">Metal-binding</keyword>
<dbReference type="Gene3D" id="3.90.380.10">
    <property type="entry name" value="Naphthalene 1,2-dioxygenase Alpha Subunit, Chain A, domain 1"/>
    <property type="match status" value="1"/>
</dbReference>
<dbReference type="PANTHER" id="PTHR21266">
    <property type="entry name" value="IRON-SULFUR DOMAIN CONTAINING PROTEIN"/>
    <property type="match status" value="1"/>
</dbReference>
<gene>
    <name evidence="7" type="ORF">RB2654_06207</name>
</gene>
<keyword evidence="7" id="KW-0223">Dioxygenase</keyword>
<feature type="domain" description="Rieske" evidence="6">
    <location>
        <begin position="51"/>
        <end position="157"/>
    </location>
</feature>
<dbReference type="Pfam" id="PF00355">
    <property type="entry name" value="Rieske"/>
    <property type="match status" value="1"/>
</dbReference>